<dbReference type="EMBL" id="CAJOBS010007150">
    <property type="protein sequence ID" value="CAF4919554.1"/>
    <property type="molecule type" value="Genomic_DNA"/>
</dbReference>
<evidence type="ECO:0000259" key="1">
    <source>
        <dbReference type="PROSITE" id="PS50879"/>
    </source>
</evidence>
<evidence type="ECO:0000313" key="4">
    <source>
        <dbReference type="Proteomes" id="UP000663838"/>
    </source>
</evidence>
<feature type="domain" description="RNase H type-1" evidence="1">
    <location>
        <begin position="7"/>
        <end position="134"/>
    </location>
</feature>
<dbReference type="GO" id="GO:0004523">
    <property type="term" value="F:RNA-DNA hybrid ribonuclease activity"/>
    <property type="evidence" value="ECO:0007669"/>
    <property type="project" value="InterPro"/>
</dbReference>
<dbReference type="PROSITE" id="PS50879">
    <property type="entry name" value="RNASE_H_1"/>
    <property type="match status" value="1"/>
</dbReference>
<dbReference type="CDD" id="cd09276">
    <property type="entry name" value="Rnase_HI_RT_non_LTR"/>
    <property type="match status" value="1"/>
</dbReference>
<dbReference type="AlphaFoldDB" id="A0A821W4S5"/>
<dbReference type="Pfam" id="PF00075">
    <property type="entry name" value="RNase_H"/>
    <property type="match status" value="1"/>
</dbReference>
<gene>
    <name evidence="2" type="ORF">KIK155_LOCUS23237</name>
    <name evidence="3" type="ORF">TOA249_LOCUS31999</name>
</gene>
<accession>A0A821W4S5</accession>
<sequence>MNHIQEHTGEVQIYTDGSKSSSGVGYASVLPGVTKSGPLPETASIFTAEMVAIVTALRAISSHPQQSFVIFCDSLSVLQSIESYESNNPLVQHIQQWLFFISARRKELSFCWVPGHIGVAGNERADGAAKDASRLEAPQRALPHSDYMASYYTTFLQHWQDTWEKKENNKLRIIKKDVRPWHNPNLPSRRQEIALARLRMGHTRLTHGYLMESGAPPYCMSCIVPMTVEHFLVECPDYSDERKLCFGKIMTTSSPLTISRVLGENDIFDHSLIMQFLNLTGLLSKI</sequence>
<reference evidence="3" key="1">
    <citation type="submission" date="2021-02" db="EMBL/GenBank/DDBJ databases">
        <authorList>
            <person name="Nowell W R."/>
        </authorList>
    </citation>
    <scope>NUCLEOTIDE SEQUENCE</scope>
</reference>
<dbReference type="GO" id="GO:0003676">
    <property type="term" value="F:nucleic acid binding"/>
    <property type="evidence" value="ECO:0007669"/>
    <property type="project" value="InterPro"/>
</dbReference>
<proteinExistence type="predicted"/>
<evidence type="ECO:0000313" key="3">
    <source>
        <dbReference type="EMBL" id="CAF4919554.1"/>
    </source>
</evidence>
<name>A0A821W4S5_9BILA</name>
<dbReference type="InterPro" id="IPR036397">
    <property type="entry name" value="RNaseH_sf"/>
</dbReference>
<dbReference type="Gene3D" id="3.30.420.10">
    <property type="entry name" value="Ribonuclease H-like superfamily/Ribonuclease H"/>
    <property type="match status" value="1"/>
</dbReference>
<protein>
    <recommendedName>
        <fullName evidence="1">RNase H type-1 domain-containing protein</fullName>
    </recommendedName>
</protein>
<dbReference type="SUPFAM" id="SSF53098">
    <property type="entry name" value="Ribonuclease H-like"/>
    <property type="match status" value="1"/>
</dbReference>
<organism evidence="3 4">
    <name type="scientific">Rotaria socialis</name>
    <dbReference type="NCBI Taxonomy" id="392032"/>
    <lineage>
        <taxon>Eukaryota</taxon>
        <taxon>Metazoa</taxon>
        <taxon>Spiralia</taxon>
        <taxon>Gnathifera</taxon>
        <taxon>Rotifera</taxon>
        <taxon>Eurotatoria</taxon>
        <taxon>Bdelloidea</taxon>
        <taxon>Philodinida</taxon>
        <taxon>Philodinidae</taxon>
        <taxon>Rotaria</taxon>
    </lineage>
</organism>
<dbReference type="InterPro" id="IPR012337">
    <property type="entry name" value="RNaseH-like_sf"/>
</dbReference>
<comment type="caution">
    <text evidence="3">The sequence shown here is derived from an EMBL/GenBank/DDBJ whole genome shotgun (WGS) entry which is preliminary data.</text>
</comment>
<dbReference type="Proteomes" id="UP000663838">
    <property type="component" value="Unassembled WGS sequence"/>
</dbReference>
<dbReference type="EMBL" id="CAJNYV010004124">
    <property type="protein sequence ID" value="CAF3646749.1"/>
    <property type="molecule type" value="Genomic_DNA"/>
</dbReference>
<dbReference type="InterPro" id="IPR002156">
    <property type="entry name" value="RNaseH_domain"/>
</dbReference>
<evidence type="ECO:0000313" key="2">
    <source>
        <dbReference type="EMBL" id="CAF3646749.1"/>
    </source>
</evidence>
<dbReference type="Proteomes" id="UP000663865">
    <property type="component" value="Unassembled WGS sequence"/>
</dbReference>